<dbReference type="OrthoDB" id="707810at2"/>
<evidence type="ECO:0000313" key="3">
    <source>
        <dbReference type="Proteomes" id="UP000092967"/>
    </source>
</evidence>
<evidence type="ECO:0000313" key="2">
    <source>
        <dbReference type="EMBL" id="ANW96252.1"/>
    </source>
</evidence>
<feature type="domain" description="DUF5675" evidence="1">
    <location>
        <begin position="5"/>
        <end position="115"/>
    </location>
</feature>
<sequence>MDIYLHRTYFKESTNGALFIQDSFFGFCIELPWLENRRNVSCIPEGVYVLKPRYSQKFKHHLILENVKNRTLILIHPANDALKELKGCIAPVTCLSGIGKGTSSRNLLNKLVSKCYQAFDRNETVKLIIKS</sequence>
<dbReference type="Pfam" id="PF18925">
    <property type="entry name" value="DUF5675"/>
    <property type="match status" value="1"/>
</dbReference>
<organism evidence="2 3">
    <name type="scientific">Wenyingzhuangia fucanilytica</name>
    <dbReference type="NCBI Taxonomy" id="1790137"/>
    <lineage>
        <taxon>Bacteria</taxon>
        <taxon>Pseudomonadati</taxon>
        <taxon>Bacteroidota</taxon>
        <taxon>Flavobacteriia</taxon>
        <taxon>Flavobacteriales</taxon>
        <taxon>Flavobacteriaceae</taxon>
        <taxon>Wenyingzhuangia</taxon>
    </lineage>
</organism>
<name>A0A1B1Y647_9FLAO</name>
<dbReference type="EMBL" id="CP014224">
    <property type="protein sequence ID" value="ANW96252.1"/>
    <property type="molecule type" value="Genomic_DNA"/>
</dbReference>
<dbReference type="InterPro" id="IPR043732">
    <property type="entry name" value="DUF5675"/>
</dbReference>
<proteinExistence type="predicted"/>
<reference evidence="2 3" key="1">
    <citation type="submission" date="2016-02" db="EMBL/GenBank/DDBJ databases">
        <authorList>
            <person name="Wen L."/>
            <person name="He K."/>
            <person name="Yang H."/>
        </authorList>
    </citation>
    <scope>NUCLEOTIDE SEQUENCE [LARGE SCALE GENOMIC DNA]</scope>
    <source>
        <strain evidence="2 3">CZ1127</strain>
    </source>
</reference>
<protein>
    <recommendedName>
        <fullName evidence="1">DUF5675 domain-containing protein</fullName>
    </recommendedName>
</protein>
<dbReference type="RefSeq" id="WP_068826176.1">
    <property type="nucleotide sequence ID" value="NZ_CP014224.1"/>
</dbReference>
<accession>A0A1B1Y647</accession>
<dbReference type="STRING" id="1790137.AXE80_08150"/>
<dbReference type="AlphaFoldDB" id="A0A1B1Y647"/>
<keyword evidence="3" id="KW-1185">Reference proteome</keyword>
<gene>
    <name evidence="2" type="ORF">AXE80_08150</name>
</gene>
<evidence type="ECO:0000259" key="1">
    <source>
        <dbReference type="Pfam" id="PF18925"/>
    </source>
</evidence>
<dbReference type="KEGG" id="wfu:AXE80_08150"/>
<dbReference type="Proteomes" id="UP000092967">
    <property type="component" value="Chromosome"/>
</dbReference>